<proteinExistence type="predicted"/>
<protein>
    <submittedName>
        <fullName evidence="1">Uncharacterized protein</fullName>
    </submittedName>
</protein>
<gene>
    <name evidence="1" type="ORF">TCM_004429</name>
</gene>
<name>A0A061DQX2_THECC</name>
<reference evidence="1 2" key="1">
    <citation type="journal article" date="2013" name="Genome Biol.">
        <title>The genome sequence of the most widely cultivated cacao type and its use to identify candidate genes regulating pod color.</title>
        <authorList>
            <person name="Motamayor J.C."/>
            <person name="Mockaitis K."/>
            <person name="Schmutz J."/>
            <person name="Haiminen N."/>
            <person name="Iii D.L."/>
            <person name="Cornejo O."/>
            <person name="Findley S.D."/>
            <person name="Zheng P."/>
            <person name="Utro F."/>
            <person name="Royaert S."/>
            <person name="Saski C."/>
            <person name="Jenkins J."/>
            <person name="Podicheti R."/>
            <person name="Zhao M."/>
            <person name="Scheffler B.E."/>
            <person name="Stack J.C."/>
            <person name="Feltus F.A."/>
            <person name="Mustiga G.M."/>
            <person name="Amores F."/>
            <person name="Phillips W."/>
            <person name="Marelli J.P."/>
            <person name="May G.D."/>
            <person name="Shapiro H."/>
            <person name="Ma J."/>
            <person name="Bustamante C.D."/>
            <person name="Schnell R.J."/>
            <person name="Main D."/>
            <person name="Gilbert D."/>
            <person name="Parida L."/>
            <person name="Kuhn D.N."/>
        </authorList>
    </citation>
    <scope>NUCLEOTIDE SEQUENCE [LARGE SCALE GENOMIC DNA]</scope>
    <source>
        <strain evidence="2">cv. Matina 1-6</strain>
    </source>
</reference>
<dbReference type="InParanoid" id="A0A061DQX2"/>
<evidence type="ECO:0000313" key="1">
    <source>
        <dbReference type="EMBL" id="EOX94812.1"/>
    </source>
</evidence>
<evidence type="ECO:0000313" key="2">
    <source>
        <dbReference type="Proteomes" id="UP000026915"/>
    </source>
</evidence>
<dbReference type="AlphaFoldDB" id="A0A061DQX2"/>
<dbReference type="EMBL" id="CM001879">
    <property type="protein sequence ID" value="EOX94812.1"/>
    <property type="molecule type" value="Genomic_DNA"/>
</dbReference>
<keyword evidence="2" id="KW-1185">Reference proteome</keyword>
<dbReference type="HOGENOM" id="CLU_2459184_0_0_1"/>
<sequence length="89" mass="10049">MEVGLVARRLAKAFNHFRGSKTYSLLSDSGTCISLLDHEKLFNIQGVDCAVTLGSHHKFQAKLLLYFADLCVLKMNIRCESCQKKVKKM</sequence>
<dbReference type="Proteomes" id="UP000026915">
    <property type="component" value="Chromosome 1"/>
</dbReference>
<accession>A0A061DQX2</accession>
<dbReference type="Gramene" id="EOX94812">
    <property type="protein sequence ID" value="EOX94812"/>
    <property type="gene ID" value="TCM_004429"/>
</dbReference>
<organism evidence="1 2">
    <name type="scientific">Theobroma cacao</name>
    <name type="common">Cacao</name>
    <name type="synonym">Cocoa</name>
    <dbReference type="NCBI Taxonomy" id="3641"/>
    <lineage>
        <taxon>Eukaryota</taxon>
        <taxon>Viridiplantae</taxon>
        <taxon>Streptophyta</taxon>
        <taxon>Embryophyta</taxon>
        <taxon>Tracheophyta</taxon>
        <taxon>Spermatophyta</taxon>
        <taxon>Magnoliopsida</taxon>
        <taxon>eudicotyledons</taxon>
        <taxon>Gunneridae</taxon>
        <taxon>Pentapetalae</taxon>
        <taxon>rosids</taxon>
        <taxon>malvids</taxon>
        <taxon>Malvales</taxon>
        <taxon>Malvaceae</taxon>
        <taxon>Byttnerioideae</taxon>
        <taxon>Theobroma</taxon>
    </lineage>
</organism>